<name>A0A1B1MZ08_9BACL</name>
<dbReference type="PANTHER" id="PTHR43031">
    <property type="entry name" value="FAD-DEPENDENT OXIDOREDUCTASE"/>
    <property type="match status" value="1"/>
</dbReference>
<evidence type="ECO:0000313" key="2">
    <source>
        <dbReference type="EMBL" id="ANS74403.1"/>
    </source>
</evidence>
<dbReference type="PROSITE" id="PS50206">
    <property type="entry name" value="RHODANESE_3"/>
    <property type="match status" value="1"/>
</dbReference>
<dbReference type="GO" id="GO:0016740">
    <property type="term" value="F:transferase activity"/>
    <property type="evidence" value="ECO:0007669"/>
    <property type="project" value="UniProtKB-KW"/>
</dbReference>
<dbReference type="KEGG" id="pyg:AWM70_07260"/>
<accession>A0A1B1MZ08</accession>
<dbReference type="STRING" id="1462996.AWM70_07260"/>
<dbReference type="OrthoDB" id="9800872at2"/>
<dbReference type="SUPFAM" id="SSF52821">
    <property type="entry name" value="Rhodanese/Cell cycle control phosphatase"/>
    <property type="match status" value="1"/>
</dbReference>
<dbReference type="SMART" id="SM00450">
    <property type="entry name" value="RHOD"/>
    <property type="match status" value="1"/>
</dbReference>
<dbReference type="RefSeq" id="WP_068695045.1">
    <property type="nucleotide sequence ID" value="NZ_CP014167.1"/>
</dbReference>
<gene>
    <name evidence="2" type="ORF">AWM70_07260</name>
</gene>
<reference evidence="2 3" key="1">
    <citation type="submission" date="2016-01" db="EMBL/GenBank/DDBJ databases">
        <title>Complete Genome Sequence of Paenibacillus yonginensis DCY84, a novel Plant Growth-Promoting Bacteria with Elicitation of Induced Systemic Resistance.</title>
        <authorList>
            <person name="Kim Y.J."/>
            <person name="Yang D.C."/>
            <person name="Sukweenadhi J."/>
        </authorList>
    </citation>
    <scope>NUCLEOTIDE SEQUENCE [LARGE SCALE GENOMIC DNA]</scope>
    <source>
        <strain evidence="2 3">DCY84</strain>
    </source>
</reference>
<dbReference type="EMBL" id="CP014167">
    <property type="protein sequence ID" value="ANS74403.1"/>
    <property type="molecule type" value="Genomic_DNA"/>
</dbReference>
<keyword evidence="3" id="KW-1185">Reference proteome</keyword>
<dbReference type="AlphaFoldDB" id="A0A1B1MZ08"/>
<dbReference type="Gene3D" id="3.40.250.10">
    <property type="entry name" value="Rhodanese-like domain"/>
    <property type="match status" value="1"/>
</dbReference>
<evidence type="ECO:0000313" key="3">
    <source>
        <dbReference type="Proteomes" id="UP000092573"/>
    </source>
</evidence>
<feature type="domain" description="Rhodanese" evidence="1">
    <location>
        <begin position="20"/>
        <end position="103"/>
    </location>
</feature>
<keyword evidence="2" id="KW-0808">Transferase</keyword>
<proteinExistence type="predicted"/>
<dbReference type="PANTHER" id="PTHR43031:SF17">
    <property type="entry name" value="SULFURTRANSFERASE YTWF-RELATED"/>
    <property type="match status" value="1"/>
</dbReference>
<dbReference type="InterPro" id="IPR036873">
    <property type="entry name" value="Rhodanese-like_dom_sf"/>
</dbReference>
<sequence>MAFKVPKEISPEQLEERLHQGETVMMLDVREPGEWFEGHLPGAKHIPLGALPERCGELDRNKEWVVMCRSGGRSGLACEILHERGFQVVNLTGGLLKWTGELTGERESN</sequence>
<evidence type="ECO:0000259" key="1">
    <source>
        <dbReference type="PROSITE" id="PS50206"/>
    </source>
</evidence>
<dbReference type="Proteomes" id="UP000092573">
    <property type="component" value="Chromosome"/>
</dbReference>
<dbReference type="Pfam" id="PF00581">
    <property type="entry name" value="Rhodanese"/>
    <property type="match status" value="1"/>
</dbReference>
<organism evidence="2 3">
    <name type="scientific">Paenibacillus yonginensis</name>
    <dbReference type="NCBI Taxonomy" id="1462996"/>
    <lineage>
        <taxon>Bacteria</taxon>
        <taxon>Bacillati</taxon>
        <taxon>Bacillota</taxon>
        <taxon>Bacilli</taxon>
        <taxon>Bacillales</taxon>
        <taxon>Paenibacillaceae</taxon>
        <taxon>Paenibacillus</taxon>
    </lineage>
</organism>
<dbReference type="CDD" id="cd00158">
    <property type="entry name" value="RHOD"/>
    <property type="match status" value="1"/>
</dbReference>
<dbReference type="InterPro" id="IPR001763">
    <property type="entry name" value="Rhodanese-like_dom"/>
</dbReference>
<dbReference type="InterPro" id="IPR050229">
    <property type="entry name" value="GlpE_sulfurtransferase"/>
</dbReference>
<protein>
    <submittedName>
        <fullName evidence="2">Sulfurtransferase</fullName>
    </submittedName>
</protein>